<gene>
    <name evidence="2" type="primary">LOC113465227</name>
</gene>
<name>A0AAJ7SDS8_9HYME</name>
<feature type="non-terminal residue" evidence="2">
    <location>
        <position position="1"/>
    </location>
</feature>
<sequence>SFLTRLSSYCVDNNVNDVQGNNLLTLLRTHECFNHFPKDIRTLVHTPRNRVTTYVVAPGEYIHFSQEVEIVKYLNNCPYSSSIHEIQLDFHTDGYSLDRAGSIQLWPIQCMIRNLPHARPVIVGIYRGPQKPDSPCSFFSKFIRDVQDIISKGGIDFHGTKVPIKLRCFIADAPARAFILNHRSHISNRPCSKCKVSGVQSERRLAYIGVDHPLRTDVQYVQCLDEDHHKEGGSPLASLSFGMVSQVPFEYMHLVCLGVVKKLLSAWICGKYSRSSKLSSSQVSLMSARLESLRQYCPSNFARRPRSIQQFSNYKAVEFRQFLLYTGPVIASGILPDKLFNHFLLLHSAIRVLASQSPSPGYLNFAEIALQKFVLRSEQLYGPHFCSYNIHGLLHLTEDVRRLGSVDSFSAFPYESNMKVFKKYCRKAGQPLQQIVKRMAEIDSSRVYVNRDQVSSIQVSMPIGSGTESHLQYRKIQFNGMAFSVDVRDNCCILQNGTISIICSIVKQGDGVQLGVRSFLQVDDMYDIGAKSSALGLYKCRHLCREYFINVNDVFGKCFRMPLPGGEVEAEDNKEYAIAVLLNSQDM</sequence>
<dbReference type="PANTHER" id="PTHR33053">
    <property type="entry name" value="PROTEIN, PUTATIVE-RELATED"/>
    <property type="match status" value="1"/>
</dbReference>
<dbReference type="KEGG" id="ccal:113465227"/>
<reference evidence="2" key="1">
    <citation type="submission" date="2025-08" db="UniProtKB">
        <authorList>
            <consortium name="RefSeq"/>
        </authorList>
    </citation>
    <scope>IDENTIFICATION</scope>
    <source>
        <tissue evidence="2">Whole body</tissue>
    </source>
</reference>
<protein>
    <submittedName>
        <fullName evidence="2">Uncharacterized protein LOC113465227</fullName>
    </submittedName>
</protein>
<evidence type="ECO:0000313" key="1">
    <source>
        <dbReference type="Proteomes" id="UP000694925"/>
    </source>
</evidence>
<dbReference type="RefSeq" id="XP_026675428.1">
    <property type="nucleotide sequence ID" value="XM_026819627.1"/>
</dbReference>
<dbReference type="Proteomes" id="UP000694925">
    <property type="component" value="Unplaced"/>
</dbReference>
<dbReference type="GeneID" id="113465227"/>
<keyword evidence="1" id="KW-1185">Reference proteome</keyword>
<proteinExistence type="predicted"/>
<dbReference type="PANTHER" id="PTHR33053:SF25">
    <property type="entry name" value="TRANSPOSASE DOMAIN-CONTAINING PROTEIN"/>
    <property type="match status" value="1"/>
</dbReference>
<accession>A0AAJ7SDS8</accession>
<evidence type="ECO:0000313" key="2">
    <source>
        <dbReference type="RefSeq" id="XP_026675428.1"/>
    </source>
</evidence>
<organism evidence="1 2">
    <name type="scientific">Ceratina calcarata</name>
    <dbReference type="NCBI Taxonomy" id="156304"/>
    <lineage>
        <taxon>Eukaryota</taxon>
        <taxon>Metazoa</taxon>
        <taxon>Ecdysozoa</taxon>
        <taxon>Arthropoda</taxon>
        <taxon>Hexapoda</taxon>
        <taxon>Insecta</taxon>
        <taxon>Pterygota</taxon>
        <taxon>Neoptera</taxon>
        <taxon>Endopterygota</taxon>
        <taxon>Hymenoptera</taxon>
        <taxon>Apocrita</taxon>
        <taxon>Aculeata</taxon>
        <taxon>Apoidea</taxon>
        <taxon>Anthophila</taxon>
        <taxon>Apidae</taxon>
        <taxon>Ceratina</taxon>
        <taxon>Zadontomerus</taxon>
    </lineage>
</organism>
<dbReference type="AlphaFoldDB" id="A0AAJ7SDS8"/>